<dbReference type="OrthoDB" id="5917823at2759"/>
<dbReference type="Pfam" id="PF01146">
    <property type="entry name" value="Caveolin"/>
    <property type="match status" value="1"/>
</dbReference>
<keyword evidence="10" id="KW-1185">Reference proteome</keyword>
<keyword evidence="7" id="KW-1133">Transmembrane helix</keyword>
<sequence length="133" mass="14886">MALKEAWAADTDLGSRDPNNLNDHLKVTFEECLGEPDHSHALDCVWKYSYKCFNMCKLLCYLICTTICGIPMAICWGCFFACVTFCHVWNITPSIRAMEVNCSITKRIMSIGMDSCVNPCCEACGGIFSAFKK</sequence>
<dbReference type="PANTHER" id="PTHR10844:SF19">
    <property type="entry name" value="CAVEOLIN-2"/>
    <property type="match status" value="1"/>
</dbReference>
<keyword evidence="3 6" id="KW-1003">Cell membrane</keyword>
<dbReference type="EMBL" id="AMQN01017247">
    <property type="status" value="NOT_ANNOTATED_CDS"/>
    <property type="molecule type" value="Genomic_DNA"/>
</dbReference>
<dbReference type="GO" id="GO:0005901">
    <property type="term" value="C:caveola"/>
    <property type="evidence" value="ECO:0007669"/>
    <property type="project" value="UniProtKB-SubCell"/>
</dbReference>
<organism evidence="8">
    <name type="scientific">Capitella teleta</name>
    <name type="common">Polychaete worm</name>
    <dbReference type="NCBI Taxonomy" id="283909"/>
    <lineage>
        <taxon>Eukaryota</taxon>
        <taxon>Metazoa</taxon>
        <taxon>Spiralia</taxon>
        <taxon>Lophotrochozoa</taxon>
        <taxon>Annelida</taxon>
        <taxon>Polychaeta</taxon>
        <taxon>Sedentaria</taxon>
        <taxon>Scolecida</taxon>
        <taxon>Capitellidae</taxon>
        <taxon>Capitella</taxon>
    </lineage>
</organism>
<keyword evidence="5 6" id="KW-0472">Membrane</keyword>
<dbReference type="EnsemblMetazoa" id="CapteT160335">
    <property type="protein sequence ID" value="CapteP160335"/>
    <property type="gene ID" value="CapteG160335"/>
</dbReference>
<dbReference type="AlphaFoldDB" id="R7VDS7"/>
<evidence type="ECO:0000256" key="5">
    <source>
        <dbReference type="ARBA" id="ARBA00023136"/>
    </source>
</evidence>
<keyword evidence="7" id="KW-0812">Transmembrane</keyword>
<dbReference type="GO" id="GO:0070836">
    <property type="term" value="P:caveola assembly"/>
    <property type="evidence" value="ECO:0007669"/>
    <property type="project" value="InterPro"/>
</dbReference>
<protein>
    <recommendedName>
        <fullName evidence="6">Caveolin</fullName>
    </recommendedName>
</protein>
<evidence type="ECO:0000256" key="1">
    <source>
        <dbReference type="ARBA" id="ARBA00004202"/>
    </source>
</evidence>
<reference evidence="8 10" key="2">
    <citation type="journal article" date="2013" name="Nature">
        <title>Insights into bilaterian evolution from three spiralian genomes.</title>
        <authorList>
            <person name="Simakov O."/>
            <person name="Marletaz F."/>
            <person name="Cho S.J."/>
            <person name="Edsinger-Gonzales E."/>
            <person name="Havlak P."/>
            <person name="Hellsten U."/>
            <person name="Kuo D.H."/>
            <person name="Larsson T."/>
            <person name="Lv J."/>
            <person name="Arendt D."/>
            <person name="Savage R."/>
            <person name="Osoegawa K."/>
            <person name="de Jong P."/>
            <person name="Grimwood J."/>
            <person name="Chapman J.A."/>
            <person name="Shapiro H."/>
            <person name="Aerts A."/>
            <person name="Otillar R.P."/>
            <person name="Terry A.Y."/>
            <person name="Boore J.L."/>
            <person name="Grigoriev I.V."/>
            <person name="Lindberg D.R."/>
            <person name="Seaver E.C."/>
            <person name="Weisblat D.A."/>
            <person name="Putnam N.H."/>
            <person name="Rokhsar D.S."/>
        </authorList>
    </citation>
    <scope>NUCLEOTIDE SEQUENCE</scope>
    <source>
        <strain evidence="8 10">I ESC-2004</strain>
    </source>
</reference>
<dbReference type="GO" id="GO:0000139">
    <property type="term" value="C:Golgi membrane"/>
    <property type="evidence" value="ECO:0007669"/>
    <property type="project" value="UniProtKB-SubCell"/>
</dbReference>
<reference evidence="9" key="3">
    <citation type="submission" date="2015-06" db="UniProtKB">
        <authorList>
            <consortium name="EnsemblMetazoa"/>
        </authorList>
    </citation>
    <scope>IDENTIFICATION</scope>
</reference>
<dbReference type="Proteomes" id="UP000014760">
    <property type="component" value="Unassembled WGS sequence"/>
</dbReference>
<gene>
    <name evidence="8" type="ORF">CAPTEDRAFT_160335</name>
</gene>
<evidence type="ECO:0000313" key="9">
    <source>
        <dbReference type="EnsemblMetazoa" id="CapteP160335"/>
    </source>
</evidence>
<feature type="transmembrane region" description="Helical" evidence="7">
    <location>
        <begin position="58"/>
        <end position="91"/>
    </location>
</feature>
<dbReference type="HOGENOM" id="CLU_102582_3_0_1"/>
<keyword evidence="4 6" id="KW-0333">Golgi apparatus</keyword>
<proteinExistence type="inferred from homology"/>
<dbReference type="EMBL" id="AMQN01017248">
    <property type="status" value="NOT_ANNOTATED_CDS"/>
    <property type="molecule type" value="Genomic_DNA"/>
</dbReference>
<name>R7VDS7_CAPTE</name>
<dbReference type="OMA" id="AIHSIDC"/>
<dbReference type="EMBL" id="KB292915">
    <property type="protein sequence ID" value="ELU16774.1"/>
    <property type="molecule type" value="Genomic_DNA"/>
</dbReference>
<comment type="function">
    <text evidence="6">May act as a scaffolding protein within caveolar membranes. Interacts directly with G-protein alpha subunits and can functionally regulate their activity.</text>
</comment>
<comment type="subcellular location">
    <subcellularLocation>
        <location evidence="1 6">Cell membrane</location>
        <topology evidence="1 6">Peripheral membrane protein</topology>
    </subcellularLocation>
    <subcellularLocation>
        <location evidence="6">Golgi apparatus membrane</location>
        <topology evidence="6">Peripheral membrane protein</topology>
    </subcellularLocation>
    <subcellularLocation>
        <location evidence="6">Membrane</location>
        <location evidence="6">Caveola</location>
        <topology evidence="6">Peripheral membrane protein</topology>
    </subcellularLocation>
</comment>
<dbReference type="InterPro" id="IPR001612">
    <property type="entry name" value="Caveolin"/>
</dbReference>
<dbReference type="GO" id="GO:0060090">
    <property type="term" value="F:molecular adaptor activity"/>
    <property type="evidence" value="ECO:0007669"/>
    <property type="project" value="TreeGrafter"/>
</dbReference>
<comment type="similarity">
    <text evidence="2 6">Belongs to the caveolin family.</text>
</comment>
<evidence type="ECO:0000256" key="3">
    <source>
        <dbReference type="ARBA" id="ARBA00022475"/>
    </source>
</evidence>
<evidence type="ECO:0000313" key="8">
    <source>
        <dbReference type="EMBL" id="ELU16774.1"/>
    </source>
</evidence>
<accession>R7VDS7</accession>
<reference evidence="10" key="1">
    <citation type="submission" date="2012-12" db="EMBL/GenBank/DDBJ databases">
        <authorList>
            <person name="Hellsten U."/>
            <person name="Grimwood J."/>
            <person name="Chapman J.A."/>
            <person name="Shapiro H."/>
            <person name="Aerts A."/>
            <person name="Otillar R.P."/>
            <person name="Terry A.Y."/>
            <person name="Boore J.L."/>
            <person name="Simakov O."/>
            <person name="Marletaz F."/>
            <person name="Cho S.-J."/>
            <person name="Edsinger-Gonzales E."/>
            <person name="Havlak P."/>
            <person name="Kuo D.-H."/>
            <person name="Larsson T."/>
            <person name="Lv J."/>
            <person name="Arendt D."/>
            <person name="Savage R."/>
            <person name="Osoegawa K."/>
            <person name="de Jong P."/>
            <person name="Lindberg D.R."/>
            <person name="Seaver E.C."/>
            <person name="Weisblat D.A."/>
            <person name="Putnam N.H."/>
            <person name="Grigoriev I.V."/>
            <person name="Rokhsar D.S."/>
        </authorList>
    </citation>
    <scope>NUCLEOTIDE SEQUENCE</scope>
    <source>
        <strain evidence="10">I ESC-2004</strain>
    </source>
</reference>
<evidence type="ECO:0000256" key="4">
    <source>
        <dbReference type="ARBA" id="ARBA00023034"/>
    </source>
</evidence>
<evidence type="ECO:0000256" key="2">
    <source>
        <dbReference type="ARBA" id="ARBA00010988"/>
    </source>
</evidence>
<evidence type="ECO:0000256" key="6">
    <source>
        <dbReference type="RuleBase" id="RU000680"/>
    </source>
</evidence>
<dbReference type="PANTHER" id="PTHR10844">
    <property type="entry name" value="CAVEOLIN"/>
    <property type="match status" value="1"/>
</dbReference>
<evidence type="ECO:0000313" key="10">
    <source>
        <dbReference type="Proteomes" id="UP000014760"/>
    </source>
</evidence>
<evidence type="ECO:0000256" key="7">
    <source>
        <dbReference type="SAM" id="Phobius"/>
    </source>
</evidence>